<evidence type="ECO:0000256" key="2">
    <source>
        <dbReference type="ARBA" id="ARBA00023015"/>
    </source>
</evidence>
<dbReference type="PROSITE" id="PS00463">
    <property type="entry name" value="ZN2_CY6_FUNGAL_1"/>
    <property type="match status" value="1"/>
</dbReference>
<dbReference type="Gene3D" id="4.10.240.10">
    <property type="entry name" value="Zn(2)-C6 fungal-type DNA-binding domain"/>
    <property type="match status" value="1"/>
</dbReference>
<dbReference type="AlphaFoldDB" id="A0A1L9T087"/>
<keyword evidence="9" id="KW-1185">Reference proteome</keyword>
<dbReference type="OrthoDB" id="5386330at2759"/>
<dbReference type="CDD" id="cd00067">
    <property type="entry name" value="GAL4"/>
    <property type="match status" value="1"/>
</dbReference>
<dbReference type="Pfam" id="PF00172">
    <property type="entry name" value="Zn_clus"/>
    <property type="match status" value="1"/>
</dbReference>
<keyword evidence="6" id="KW-0472">Membrane</keyword>
<evidence type="ECO:0000256" key="5">
    <source>
        <dbReference type="ARBA" id="ARBA00023242"/>
    </source>
</evidence>
<keyword evidence="2" id="KW-0805">Transcription regulation</keyword>
<reference evidence="9" key="1">
    <citation type="journal article" date="2017" name="Genome Biol.">
        <title>Comparative genomics reveals high biological diversity and specific adaptations in the industrially and medically important fungal genus Aspergillus.</title>
        <authorList>
            <person name="de Vries R.P."/>
            <person name="Riley R."/>
            <person name="Wiebenga A."/>
            <person name="Aguilar-Osorio G."/>
            <person name="Amillis S."/>
            <person name="Uchima C.A."/>
            <person name="Anderluh G."/>
            <person name="Asadollahi M."/>
            <person name="Askin M."/>
            <person name="Barry K."/>
            <person name="Battaglia E."/>
            <person name="Bayram O."/>
            <person name="Benocci T."/>
            <person name="Braus-Stromeyer S.A."/>
            <person name="Caldana C."/>
            <person name="Canovas D."/>
            <person name="Cerqueira G.C."/>
            <person name="Chen F."/>
            <person name="Chen W."/>
            <person name="Choi C."/>
            <person name="Clum A."/>
            <person name="Dos Santos R.A."/>
            <person name="Damasio A.R."/>
            <person name="Diallinas G."/>
            <person name="Emri T."/>
            <person name="Fekete E."/>
            <person name="Flipphi M."/>
            <person name="Freyberg S."/>
            <person name="Gallo A."/>
            <person name="Gournas C."/>
            <person name="Habgood R."/>
            <person name="Hainaut M."/>
            <person name="Harispe M.L."/>
            <person name="Henrissat B."/>
            <person name="Hilden K.S."/>
            <person name="Hope R."/>
            <person name="Hossain A."/>
            <person name="Karabika E."/>
            <person name="Karaffa L."/>
            <person name="Karanyi Z."/>
            <person name="Krasevec N."/>
            <person name="Kuo A."/>
            <person name="Kusch H."/>
            <person name="LaButti K."/>
            <person name="Lagendijk E.L."/>
            <person name="Lapidus A."/>
            <person name="Levasseur A."/>
            <person name="Lindquist E."/>
            <person name="Lipzen A."/>
            <person name="Logrieco A.F."/>
            <person name="MacCabe A."/>
            <person name="Maekelae M.R."/>
            <person name="Malavazi I."/>
            <person name="Melin P."/>
            <person name="Meyer V."/>
            <person name="Mielnichuk N."/>
            <person name="Miskei M."/>
            <person name="Molnar A.P."/>
            <person name="Mule G."/>
            <person name="Ngan C.Y."/>
            <person name="Orejas M."/>
            <person name="Orosz E."/>
            <person name="Ouedraogo J.P."/>
            <person name="Overkamp K.M."/>
            <person name="Park H.-S."/>
            <person name="Perrone G."/>
            <person name="Piumi F."/>
            <person name="Punt P.J."/>
            <person name="Ram A.F."/>
            <person name="Ramon A."/>
            <person name="Rauscher S."/>
            <person name="Record E."/>
            <person name="Riano-Pachon D.M."/>
            <person name="Robert V."/>
            <person name="Roehrig J."/>
            <person name="Ruller R."/>
            <person name="Salamov A."/>
            <person name="Salih N.S."/>
            <person name="Samson R.A."/>
            <person name="Sandor E."/>
            <person name="Sanguinetti M."/>
            <person name="Schuetze T."/>
            <person name="Sepcic K."/>
            <person name="Shelest E."/>
            <person name="Sherlock G."/>
            <person name="Sophianopoulou V."/>
            <person name="Squina F.M."/>
            <person name="Sun H."/>
            <person name="Susca A."/>
            <person name="Todd R.B."/>
            <person name="Tsang A."/>
            <person name="Unkles S.E."/>
            <person name="van de Wiele N."/>
            <person name="van Rossen-Uffink D."/>
            <person name="Oliveira J.V."/>
            <person name="Vesth T.C."/>
            <person name="Visser J."/>
            <person name="Yu J.-H."/>
            <person name="Zhou M."/>
            <person name="Andersen M.R."/>
            <person name="Archer D.B."/>
            <person name="Baker S.E."/>
            <person name="Benoit I."/>
            <person name="Brakhage A.A."/>
            <person name="Braus G.H."/>
            <person name="Fischer R."/>
            <person name="Frisvad J.C."/>
            <person name="Goldman G.H."/>
            <person name="Houbraken J."/>
            <person name="Oakley B."/>
            <person name="Pocsi I."/>
            <person name="Scazzocchio C."/>
            <person name="Seiboth B."/>
            <person name="vanKuyk P.A."/>
            <person name="Wortman J."/>
            <person name="Dyer P.S."/>
            <person name="Grigoriev I.V."/>
        </authorList>
    </citation>
    <scope>NUCLEOTIDE SEQUENCE [LARGE SCALE GENOMIC DNA]</scope>
    <source>
        <strain evidence="9">CBS 593.65</strain>
    </source>
</reference>
<dbReference type="InterPro" id="IPR021858">
    <property type="entry name" value="Fun_TF"/>
</dbReference>
<comment type="subcellular location">
    <subcellularLocation>
        <location evidence="1">Nucleus</location>
    </subcellularLocation>
</comment>
<dbReference type="InterPro" id="IPR001138">
    <property type="entry name" value="Zn2Cys6_DnaBD"/>
</dbReference>
<dbReference type="SUPFAM" id="SSF57701">
    <property type="entry name" value="Zn2/Cys6 DNA-binding domain"/>
    <property type="match status" value="1"/>
</dbReference>
<dbReference type="PROSITE" id="PS50048">
    <property type="entry name" value="ZN2_CY6_FUNGAL_2"/>
    <property type="match status" value="1"/>
</dbReference>
<keyword evidence="6" id="KW-0812">Transmembrane</keyword>
<dbReference type="SMART" id="SM00066">
    <property type="entry name" value="GAL4"/>
    <property type="match status" value="1"/>
</dbReference>
<evidence type="ECO:0000256" key="6">
    <source>
        <dbReference type="SAM" id="Phobius"/>
    </source>
</evidence>
<dbReference type="EMBL" id="KV878599">
    <property type="protein sequence ID" value="OJJ52807.1"/>
    <property type="molecule type" value="Genomic_DNA"/>
</dbReference>
<evidence type="ECO:0000259" key="7">
    <source>
        <dbReference type="PROSITE" id="PS50048"/>
    </source>
</evidence>
<dbReference type="GeneID" id="63760141"/>
<proteinExistence type="predicted"/>
<keyword evidence="4" id="KW-0804">Transcription</keyword>
<keyword evidence="5" id="KW-0539">Nucleus</keyword>
<evidence type="ECO:0000256" key="3">
    <source>
        <dbReference type="ARBA" id="ARBA00023125"/>
    </source>
</evidence>
<evidence type="ECO:0000256" key="1">
    <source>
        <dbReference type="ARBA" id="ARBA00004123"/>
    </source>
</evidence>
<name>A0A1L9T087_9EURO</name>
<organism evidence="8 9">
    <name type="scientific">Aspergillus sydowii CBS 593.65</name>
    <dbReference type="NCBI Taxonomy" id="1036612"/>
    <lineage>
        <taxon>Eukaryota</taxon>
        <taxon>Fungi</taxon>
        <taxon>Dikarya</taxon>
        <taxon>Ascomycota</taxon>
        <taxon>Pezizomycotina</taxon>
        <taxon>Eurotiomycetes</taxon>
        <taxon>Eurotiomycetidae</taxon>
        <taxon>Eurotiales</taxon>
        <taxon>Aspergillaceae</taxon>
        <taxon>Aspergillus</taxon>
        <taxon>Aspergillus subgen. Nidulantes</taxon>
    </lineage>
</organism>
<sequence length="455" mass="51925">MPRKKRKYEPKTKGCYECSQRRIHCDRAQPQCRKCITKGISCSGMGIRHRFHKGMAARGRFTGKSIDAVYEHTRRRPRPKQSINVLEDSDMIVSDSPSLSNSDGPLDILENPGSQLSTIPSSQVPPWKRQMLLHFSEHIACEMVAFDGPHNGWRSIVLPMALEDELVMNAVLTVASFHFHSYYHQDLSRDMLLGSYERDDSSAQLYGAVIRGLRKRQNLRSYDQRAQLSILLTILLLLVVAMVTGSPDFPIMFKALQSALTVIEGSCIGQGDLAEFISRQFQKIRVYAAPFISESDGLQVLSSQHWSMEVLSCLNYCQSRQPQHASAVSVITDLVHQAHDIYINQARNLDSTDATRPMFAVPDTVARIERFKQTMELFPEGSPGEQVLIWASFLAASDCMLEGHKTFFKELFQRYHRRSGFKNILGALRLLQKIWNRPVEDRWTNFLPQERLFVM</sequence>
<protein>
    <recommendedName>
        <fullName evidence="7">Zn(2)-C6 fungal-type domain-containing protein</fullName>
    </recommendedName>
</protein>
<dbReference type="GO" id="GO:0045944">
    <property type="term" value="P:positive regulation of transcription by RNA polymerase II"/>
    <property type="evidence" value="ECO:0007669"/>
    <property type="project" value="TreeGrafter"/>
</dbReference>
<gene>
    <name evidence="8" type="ORF">ASPSYDRAFT_213368</name>
</gene>
<feature type="domain" description="Zn(2)-C6 fungal-type" evidence="7">
    <location>
        <begin position="14"/>
        <end position="43"/>
    </location>
</feature>
<keyword evidence="6" id="KW-1133">Transmembrane helix</keyword>
<feature type="transmembrane region" description="Helical" evidence="6">
    <location>
        <begin position="226"/>
        <end position="245"/>
    </location>
</feature>
<dbReference type="PANTHER" id="PTHR37534">
    <property type="entry name" value="TRANSCRIPTIONAL ACTIVATOR PROTEIN UGA3"/>
    <property type="match status" value="1"/>
</dbReference>
<dbReference type="VEuPathDB" id="FungiDB:ASPSYDRAFT_213368"/>
<accession>A0A1L9T087</accession>
<evidence type="ECO:0000313" key="9">
    <source>
        <dbReference type="Proteomes" id="UP000184356"/>
    </source>
</evidence>
<evidence type="ECO:0000256" key="4">
    <source>
        <dbReference type="ARBA" id="ARBA00023163"/>
    </source>
</evidence>
<dbReference type="GO" id="GO:0000981">
    <property type="term" value="F:DNA-binding transcription factor activity, RNA polymerase II-specific"/>
    <property type="evidence" value="ECO:0007669"/>
    <property type="project" value="InterPro"/>
</dbReference>
<dbReference type="RefSeq" id="XP_040696613.1">
    <property type="nucleotide sequence ID" value="XM_040844068.1"/>
</dbReference>
<dbReference type="GO" id="GO:0000976">
    <property type="term" value="F:transcription cis-regulatory region binding"/>
    <property type="evidence" value="ECO:0007669"/>
    <property type="project" value="TreeGrafter"/>
</dbReference>
<dbReference type="GO" id="GO:0008270">
    <property type="term" value="F:zinc ion binding"/>
    <property type="evidence" value="ECO:0007669"/>
    <property type="project" value="InterPro"/>
</dbReference>
<keyword evidence="3" id="KW-0238">DNA-binding</keyword>
<dbReference type="STRING" id="1036612.A0A1L9T087"/>
<dbReference type="GO" id="GO:0005634">
    <property type="term" value="C:nucleus"/>
    <property type="evidence" value="ECO:0007669"/>
    <property type="project" value="UniProtKB-SubCell"/>
</dbReference>
<dbReference type="Proteomes" id="UP000184356">
    <property type="component" value="Unassembled WGS sequence"/>
</dbReference>
<dbReference type="PANTHER" id="PTHR37534:SF17">
    <property type="entry name" value="ZN(2)-C6 FUNGAL-TYPE DOMAIN-CONTAINING PROTEIN"/>
    <property type="match status" value="1"/>
</dbReference>
<dbReference type="Pfam" id="PF11951">
    <property type="entry name" value="Fungal_trans_2"/>
    <property type="match status" value="2"/>
</dbReference>
<dbReference type="InterPro" id="IPR036864">
    <property type="entry name" value="Zn2-C6_fun-type_DNA-bd_sf"/>
</dbReference>
<evidence type="ECO:0000313" key="8">
    <source>
        <dbReference type="EMBL" id="OJJ52807.1"/>
    </source>
</evidence>